<comment type="caution">
    <text evidence="2">The sequence shown here is derived from an EMBL/GenBank/DDBJ whole genome shotgun (WGS) entry which is preliminary data.</text>
</comment>
<evidence type="ECO:0000259" key="1">
    <source>
        <dbReference type="Pfam" id="PF03478"/>
    </source>
</evidence>
<protein>
    <recommendedName>
        <fullName evidence="1">KIB1-4 beta-propeller domain-containing protein</fullName>
    </recommendedName>
</protein>
<evidence type="ECO:0000313" key="3">
    <source>
        <dbReference type="Proteomes" id="UP000636709"/>
    </source>
</evidence>
<dbReference type="Gene3D" id="1.20.1280.50">
    <property type="match status" value="1"/>
</dbReference>
<dbReference type="Pfam" id="PF03478">
    <property type="entry name" value="Beta-prop_KIB1-4"/>
    <property type="match status" value="1"/>
</dbReference>
<dbReference type="OrthoDB" id="643749at2759"/>
<organism evidence="2 3">
    <name type="scientific">Digitaria exilis</name>
    <dbReference type="NCBI Taxonomy" id="1010633"/>
    <lineage>
        <taxon>Eukaryota</taxon>
        <taxon>Viridiplantae</taxon>
        <taxon>Streptophyta</taxon>
        <taxon>Embryophyta</taxon>
        <taxon>Tracheophyta</taxon>
        <taxon>Spermatophyta</taxon>
        <taxon>Magnoliopsida</taxon>
        <taxon>Liliopsida</taxon>
        <taxon>Poales</taxon>
        <taxon>Poaceae</taxon>
        <taxon>PACMAD clade</taxon>
        <taxon>Panicoideae</taxon>
        <taxon>Panicodae</taxon>
        <taxon>Paniceae</taxon>
        <taxon>Anthephorinae</taxon>
        <taxon>Digitaria</taxon>
    </lineage>
</organism>
<dbReference type="SUPFAM" id="SSF81383">
    <property type="entry name" value="F-box domain"/>
    <property type="match status" value="1"/>
</dbReference>
<name>A0A835BBY9_9POAL</name>
<dbReference type="PANTHER" id="PTHR44586">
    <property type="entry name" value="F-BOX DOMAIN CONTAINING PROTEIN, EXPRESSED"/>
    <property type="match status" value="1"/>
</dbReference>
<feature type="domain" description="KIB1-4 beta-propeller" evidence="1">
    <location>
        <begin position="84"/>
        <end position="416"/>
    </location>
</feature>
<dbReference type="EMBL" id="JACEFO010001924">
    <property type="protein sequence ID" value="KAF8693507.1"/>
    <property type="molecule type" value="Genomic_DNA"/>
</dbReference>
<keyword evidence="3" id="KW-1185">Reference proteome</keyword>
<dbReference type="AlphaFoldDB" id="A0A835BBY9"/>
<proteinExistence type="predicted"/>
<dbReference type="Proteomes" id="UP000636709">
    <property type="component" value="Unassembled WGS sequence"/>
</dbReference>
<dbReference type="InterPro" id="IPR036047">
    <property type="entry name" value="F-box-like_dom_sf"/>
</dbReference>
<evidence type="ECO:0000313" key="2">
    <source>
        <dbReference type="EMBL" id="KAF8693507.1"/>
    </source>
</evidence>
<dbReference type="PANTHER" id="PTHR44586:SF23">
    <property type="entry name" value="F-BOX DOMAIN-CONTAINING PROTEIN"/>
    <property type="match status" value="1"/>
</dbReference>
<sequence>MEQATEDVRRDWSGLPEDLVVNLLREMHVADAVRSGAVCASWHAAYSAFRRLRVPSPRQPPCLLYASDHLGPGAAALHCPATGATLRGRVPSPLAPLSRRPLLGSGHGWLVTADEKSNLHLLNPVTGDQVALPPITAIHHVKMGTDEQGGPAYNVYEDLPGYEFNHLLGEFEIDTGPTILDIDRAHLFVYHRVVLSASPSAGRACVVLLLHMPHGEVSFVRLGDDSWTWVSPGQATGLPWRFDYCDAIYSAANGLFYLLQNDGCICSLDLNGPSPVACEVLNSEILASLPNWYTTTKYLVQTPAQDILQVWRSLEYIDSLVPVDIPPDYMDDERNQDPSLELTTVDMQIYRVHLHGQRVELIKSLPEYALFLGSNNSMCLSVKDFPGLKMNCAYITDDCLADINYRMYNRREVGIWSMAEQGMSKLVHVSPVIYPWLTWPAPIWIKPSLF</sequence>
<dbReference type="InterPro" id="IPR005174">
    <property type="entry name" value="KIB1-4_b-propeller"/>
</dbReference>
<accession>A0A835BBY9</accession>
<gene>
    <name evidence="2" type="ORF">HU200_038905</name>
</gene>
<reference evidence="2" key="1">
    <citation type="submission" date="2020-07" db="EMBL/GenBank/DDBJ databases">
        <title>Genome sequence and genetic diversity analysis of an under-domesticated orphan crop, white fonio (Digitaria exilis).</title>
        <authorList>
            <person name="Bennetzen J.L."/>
            <person name="Chen S."/>
            <person name="Ma X."/>
            <person name="Wang X."/>
            <person name="Yssel A.E.J."/>
            <person name="Chaluvadi S.R."/>
            <person name="Johnson M."/>
            <person name="Gangashetty P."/>
            <person name="Hamidou F."/>
            <person name="Sanogo M.D."/>
            <person name="Zwaenepoel A."/>
            <person name="Wallace J."/>
            <person name="Van De Peer Y."/>
            <person name="Van Deynze A."/>
        </authorList>
    </citation>
    <scope>NUCLEOTIDE SEQUENCE</scope>
    <source>
        <tissue evidence="2">Leaves</tissue>
    </source>
</reference>